<evidence type="ECO:0000313" key="5">
    <source>
        <dbReference type="Proteomes" id="UP000719942"/>
    </source>
</evidence>
<feature type="region of interest" description="Disordered" evidence="3">
    <location>
        <begin position="1"/>
        <end position="22"/>
    </location>
</feature>
<dbReference type="PANTHER" id="PTHR33449:SF1">
    <property type="entry name" value="NUCLEOID-ASSOCIATED PROTEIN YBAB"/>
    <property type="match status" value="1"/>
</dbReference>
<keyword evidence="5" id="KW-1185">Reference proteome</keyword>
<dbReference type="RefSeq" id="WP_219964205.1">
    <property type="nucleotide sequence ID" value="NZ_JAGFNZ010000001.1"/>
</dbReference>
<dbReference type="NCBIfam" id="TIGR00103">
    <property type="entry name" value="DNA_YbaB_EbfC"/>
    <property type="match status" value="1"/>
</dbReference>
<evidence type="ECO:0000313" key="4">
    <source>
        <dbReference type="EMBL" id="MBW7571822.1"/>
    </source>
</evidence>
<comment type="subcellular location">
    <subcellularLocation>
        <location evidence="2">Cytoplasm</location>
        <location evidence="2">Nucleoid</location>
    </subcellularLocation>
</comment>
<evidence type="ECO:0000256" key="1">
    <source>
        <dbReference type="ARBA" id="ARBA00023125"/>
    </source>
</evidence>
<reference evidence="4 5" key="1">
    <citation type="submission" date="2021-03" db="EMBL/GenBank/DDBJ databases">
        <title>Caproiciproducens sp. nov. isolated from feces of cow.</title>
        <authorList>
            <person name="Choi J.-Y."/>
        </authorList>
    </citation>
    <scope>NUCLEOTIDE SEQUENCE [LARGE SCALE GENOMIC DNA]</scope>
    <source>
        <strain evidence="4 5">AGMB10547</strain>
    </source>
</reference>
<dbReference type="InterPro" id="IPR036894">
    <property type="entry name" value="YbaB-like_sf"/>
</dbReference>
<keyword evidence="2" id="KW-0963">Cytoplasm</keyword>
<evidence type="ECO:0000256" key="2">
    <source>
        <dbReference type="HAMAP-Rule" id="MF_00274"/>
    </source>
</evidence>
<dbReference type="EMBL" id="JAGFNZ010000001">
    <property type="protein sequence ID" value="MBW7571822.1"/>
    <property type="molecule type" value="Genomic_DNA"/>
</dbReference>
<dbReference type="PIRSF" id="PIRSF004555">
    <property type="entry name" value="UCP004555"/>
    <property type="match status" value="1"/>
</dbReference>
<accession>A0ABS7DKJ0</accession>
<dbReference type="Gene3D" id="3.30.1310.10">
    <property type="entry name" value="Nucleoid-associated protein YbaB-like domain"/>
    <property type="match status" value="1"/>
</dbReference>
<comment type="function">
    <text evidence="2">Binds to DNA and alters its conformation. May be involved in regulation of gene expression, nucleoid organization and DNA protection.</text>
</comment>
<organism evidence="4 5">
    <name type="scientific">Caproiciproducens faecalis</name>
    <dbReference type="NCBI Taxonomy" id="2820301"/>
    <lineage>
        <taxon>Bacteria</taxon>
        <taxon>Bacillati</taxon>
        <taxon>Bacillota</taxon>
        <taxon>Clostridia</taxon>
        <taxon>Eubacteriales</taxon>
        <taxon>Acutalibacteraceae</taxon>
        <taxon>Caproiciproducens</taxon>
    </lineage>
</organism>
<dbReference type="HAMAP" id="MF_00274">
    <property type="entry name" value="DNA_YbaB_EbfC"/>
    <property type="match status" value="1"/>
</dbReference>
<proteinExistence type="inferred from homology"/>
<sequence length="116" mass="12253">MKARLPQGYGGGGASNLQQLARQAQKIQEDMDQATAELEVKEYSATAGGDAVKATVSGKMEVKAIDIKPEVVDPEDVEMLSDLVLAAVNEALRAAAADKSERMEKISGGINMPGMF</sequence>
<protein>
    <recommendedName>
        <fullName evidence="2">Nucleoid-associated protein J5W02_03260</fullName>
    </recommendedName>
</protein>
<comment type="subunit">
    <text evidence="2">Homodimer.</text>
</comment>
<comment type="caution">
    <text evidence="4">The sequence shown here is derived from an EMBL/GenBank/DDBJ whole genome shotgun (WGS) entry which is preliminary data.</text>
</comment>
<keyword evidence="1 2" id="KW-0238">DNA-binding</keyword>
<dbReference type="PANTHER" id="PTHR33449">
    <property type="entry name" value="NUCLEOID-ASSOCIATED PROTEIN YBAB"/>
    <property type="match status" value="1"/>
</dbReference>
<evidence type="ECO:0000256" key="3">
    <source>
        <dbReference type="SAM" id="MobiDB-lite"/>
    </source>
</evidence>
<gene>
    <name evidence="4" type="ORF">J5W02_03260</name>
</gene>
<dbReference type="SUPFAM" id="SSF82607">
    <property type="entry name" value="YbaB-like"/>
    <property type="match status" value="1"/>
</dbReference>
<dbReference type="InterPro" id="IPR004401">
    <property type="entry name" value="YbaB/EbfC"/>
</dbReference>
<comment type="similarity">
    <text evidence="2">Belongs to the YbaB/EbfC family.</text>
</comment>
<name>A0ABS7DKJ0_9FIRM</name>
<dbReference type="Pfam" id="PF02575">
    <property type="entry name" value="YbaB_DNA_bd"/>
    <property type="match status" value="1"/>
</dbReference>
<dbReference type="Proteomes" id="UP000719942">
    <property type="component" value="Unassembled WGS sequence"/>
</dbReference>